<accession>A0A077ZQR0</accession>
<gene>
    <name evidence="2" type="primary">Contig16425.g806</name>
    <name evidence="2" type="ORF">STYLEM_733</name>
</gene>
<evidence type="ECO:0000256" key="1">
    <source>
        <dbReference type="SAM" id="MobiDB-lite"/>
    </source>
</evidence>
<dbReference type="AlphaFoldDB" id="A0A077ZQR0"/>
<feature type="region of interest" description="Disordered" evidence="1">
    <location>
        <begin position="127"/>
        <end position="164"/>
    </location>
</feature>
<name>A0A077ZQR0_STYLE</name>
<dbReference type="InParanoid" id="A0A077ZQR0"/>
<evidence type="ECO:0000313" key="3">
    <source>
        <dbReference type="Proteomes" id="UP000039865"/>
    </source>
</evidence>
<feature type="region of interest" description="Disordered" evidence="1">
    <location>
        <begin position="1"/>
        <end position="77"/>
    </location>
</feature>
<keyword evidence="3" id="KW-1185">Reference proteome</keyword>
<sequence length="270" mass="30467">MQASQSQHSSQNAAQRKGSDATSSRASEKGQIQNGNNSRPGSSNQIKQSNFNNSNTFGNSKAKPKQRETYYSQLNNDPRFYKEDFVSTKKVTQCKTSYNFLNEHSDDIQHNINPQKAVARMTDSNIGKRAKFDEDNSVLSGSPKKKHNQRDQFINQSEDGYSPIKTVSQHKVRELVGTNPVNPLTKEQLQDQMRDTYGSPDKQNRVTGYMNSTGMIGSLQSVDNDPSFSVLGTKPQNRGYVPPENLKKETWKPKTSLQWNEPYRAPLTLQ</sequence>
<feature type="compositionally biased region" description="Polar residues" evidence="1">
    <location>
        <begin position="151"/>
        <end position="164"/>
    </location>
</feature>
<reference evidence="2 3" key="1">
    <citation type="submission" date="2014-06" db="EMBL/GenBank/DDBJ databases">
        <authorList>
            <person name="Swart Estienne"/>
        </authorList>
    </citation>
    <scope>NUCLEOTIDE SEQUENCE [LARGE SCALE GENOMIC DNA]</scope>
    <source>
        <strain evidence="2 3">130c</strain>
    </source>
</reference>
<feature type="compositionally biased region" description="Low complexity" evidence="1">
    <location>
        <begin position="49"/>
        <end position="60"/>
    </location>
</feature>
<dbReference type="EMBL" id="CCKQ01000694">
    <property type="protein sequence ID" value="CDW71784.1"/>
    <property type="molecule type" value="Genomic_DNA"/>
</dbReference>
<proteinExistence type="predicted"/>
<feature type="compositionally biased region" description="Polar residues" evidence="1">
    <location>
        <begin position="20"/>
        <end position="48"/>
    </location>
</feature>
<feature type="compositionally biased region" description="Low complexity" evidence="1">
    <location>
        <begin position="1"/>
        <end position="15"/>
    </location>
</feature>
<feature type="region of interest" description="Disordered" evidence="1">
    <location>
        <begin position="231"/>
        <end position="253"/>
    </location>
</feature>
<dbReference type="Proteomes" id="UP000039865">
    <property type="component" value="Unassembled WGS sequence"/>
</dbReference>
<protein>
    <submittedName>
        <fullName evidence="2">Uncharacterized protein</fullName>
    </submittedName>
</protein>
<evidence type="ECO:0000313" key="2">
    <source>
        <dbReference type="EMBL" id="CDW71784.1"/>
    </source>
</evidence>
<organism evidence="2 3">
    <name type="scientific">Stylonychia lemnae</name>
    <name type="common">Ciliate</name>
    <dbReference type="NCBI Taxonomy" id="5949"/>
    <lineage>
        <taxon>Eukaryota</taxon>
        <taxon>Sar</taxon>
        <taxon>Alveolata</taxon>
        <taxon>Ciliophora</taxon>
        <taxon>Intramacronucleata</taxon>
        <taxon>Spirotrichea</taxon>
        <taxon>Stichotrichia</taxon>
        <taxon>Sporadotrichida</taxon>
        <taxon>Oxytrichidae</taxon>
        <taxon>Stylonychinae</taxon>
        <taxon>Stylonychia</taxon>
    </lineage>
</organism>